<dbReference type="AlphaFoldDB" id="D2AUG8"/>
<feature type="region of interest" description="Disordered" evidence="1">
    <location>
        <begin position="1"/>
        <end position="25"/>
    </location>
</feature>
<organism evidence="2 3">
    <name type="scientific">Streptosporangium roseum (strain ATCC 12428 / DSM 43021 / JCM 3005 / KCTC 9067 / NCIMB 10171 / NRRL 2505 / NI 9100)</name>
    <dbReference type="NCBI Taxonomy" id="479432"/>
    <lineage>
        <taxon>Bacteria</taxon>
        <taxon>Bacillati</taxon>
        <taxon>Actinomycetota</taxon>
        <taxon>Actinomycetes</taxon>
        <taxon>Streptosporangiales</taxon>
        <taxon>Streptosporangiaceae</taxon>
        <taxon>Streptosporangium</taxon>
    </lineage>
</organism>
<dbReference type="RefSeq" id="WP_012888575.1">
    <property type="nucleotide sequence ID" value="NC_013595.1"/>
</dbReference>
<protein>
    <submittedName>
        <fullName evidence="2">Uncharacterized protein</fullName>
    </submittedName>
</protein>
<gene>
    <name evidence="2" type="ordered locus">Sros_1842</name>
</gene>
<evidence type="ECO:0000256" key="1">
    <source>
        <dbReference type="SAM" id="MobiDB-lite"/>
    </source>
</evidence>
<accession>D2AUG8</accession>
<dbReference type="STRING" id="479432.Sros_1842"/>
<evidence type="ECO:0000313" key="2">
    <source>
        <dbReference type="EMBL" id="ACZ84830.1"/>
    </source>
</evidence>
<proteinExistence type="predicted"/>
<name>D2AUG8_STRRD</name>
<dbReference type="KEGG" id="sro:Sros_1842"/>
<dbReference type="Proteomes" id="UP000002029">
    <property type="component" value="Chromosome"/>
</dbReference>
<reference evidence="2 3" key="1">
    <citation type="journal article" date="2010" name="Stand. Genomic Sci.">
        <title>Complete genome sequence of Streptosporangium roseum type strain (NI 9100).</title>
        <authorList>
            <person name="Nolan M."/>
            <person name="Sikorski J."/>
            <person name="Jando M."/>
            <person name="Lucas S."/>
            <person name="Lapidus A."/>
            <person name="Glavina Del Rio T."/>
            <person name="Chen F."/>
            <person name="Tice H."/>
            <person name="Pitluck S."/>
            <person name="Cheng J.F."/>
            <person name="Chertkov O."/>
            <person name="Sims D."/>
            <person name="Meincke L."/>
            <person name="Brettin T."/>
            <person name="Han C."/>
            <person name="Detter J.C."/>
            <person name="Bruce D."/>
            <person name="Goodwin L."/>
            <person name="Land M."/>
            <person name="Hauser L."/>
            <person name="Chang Y.J."/>
            <person name="Jeffries C.D."/>
            <person name="Ivanova N."/>
            <person name="Mavromatis K."/>
            <person name="Mikhailova N."/>
            <person name="Chen A."/>
            <person name="Palaniappan K."/>
            <person name="Chain P."/>
            <person name="Rohde M."/>
            <person name="Goker M."/>
            <person name="Bristow J."/>
            <person name="Eisen J.A."/>
            <person name="Markowitz V."/>
            <person name="Hugenholtz P."/>
            <person name="Kyrpides N.C."/>
            <person name="Klenk H.P."/>
        </authorList>
    </citation>
    <scope>NUCLEOTIDE SEQUENCE [LARGE SCALE GENOMIC DNA]</scope>
    <source>
        <strain evidence="3">ATCC 12428 / DSM 43021 / JCM 3005 / NI 9100</strain>
    </source>
</reference>
<dbReference type="HOGENOM" id="CLU_3030601_0_0_11"/>
<sequence>MAHDKPGSSREATPAQTPPVRYWPDGTQVTLDVEAALTRIVDTVRRVQANHRESA</sequence>
<dbReference type="EMBL" id="CP001814">
    <property type="protein sequence ID" value="ACZ84830.1"/>
    <property type="molecule type" value="Genomic_DNA"/>
</dbReference>
<keyword evidence="3" id="KW-1185">Reference proteome</keyword>
<evidence type="ECO:0000313" key="3">
    <source>
        <dbReference type="Proteomes" id="UP000002029"/>
    </source>
</evidence>